<accession>G2I799</accession>
<dbReference type="AlphaFoldDB" id="G2I799"/>
<dbReference type="Proteomes" id="UP000009044">
    <property type="component" value="Chromosome"/>
</dbReference>
<evidence type="ECO:0000313" key="2">
    <source>
        <dbReference type="EMBL" id="BAK83996.1"/>
    </source>
</evidence>
<proteinExistence type="predicted"/>
<dbReference type="EMBL" id="AP012159">
    <property type="protein sequence ID" value="BAK83996.1"/>
    <property type="molecule type" value="Genomic_DNA"/>
</dbReference>
<protein>
    <submittedName>
        <fullName evidence="2">Uncharacterized protein</fullName>
    </submittedName>
</protein>
<gene>
    <name evidence="2" type="ordered locus">GLX_15840</name>
</gene>
<name>G2I799_KOMMN</name>
<evidence type="ECO:0000256" key="1">
    <source>
        <dbReference type="SAM" id="Phobius"/>
    </source>
</evidence>
<reference evidence="3" key="1">
    <citation type="journal article" date="2011" name="J. Bacteriol.">
        <title>Complete genome sequence of NBRC 3288, a unique cellulose-nonproducing strain of Gluconacetobacter xylinus isolated from vinegar.</title>
        <authorList>
            <person name="Ogino H."/>
            <person name="Azuma Y."/>
            <person name="Hosoyama A."/>
            <person name="Nakazawa H."/>
            <person name="Matsutani M."/>
            <person name="Hasegawa A."/>
            <person name="Otsuyama K."/>
            <person name="Matsushita K."/>
            <person name="Fujita N."/>
            <person name="Shirai M."/>
        </authorList>
    </citation>
    <scope>NUCLEOTIDE SEQUENCE [LARGE SCALE GENOMIC DNA]</scope>
    <source>
        <strain evidence="3">NBRC 3288 / BCRC 11682 / LMG 1693</strain>
    </source>
</reference>
<dbReference type="KEGG" id="gxy:GLX_15840"/>
<sequence length="266" mass="28739">MLDKADHKKSGLLDCLYISISIFIAFMIAGETLDGSGSHPIFSDVDLFVLSGIVFLNHEMQHSIVLACRSIPSASHASSVPVCLSPSAMRASIPAMTLISVVQPVWPPAGRALRGWVARYARAMPGGRTRNCCSSPRQSAAMSGHRCEVSRYDAGHGRTRCVRGGSFLVPSSLHSFGVLLCSRLHFGGEVSQPEHHVHPPTLDLHGNLIGHVHVMREGVKGIPQVLGCVLLPVEGIFPSLREVRDTAHFVALRRPAMIFSSVWAAQ</sequence>
<feature type="transmembrane region" description="Helical" evidence="1">
    <location>
        <begin position="12"/>
        <end position="30"/>
    </location>
</feature>
<organism evidence="2 3">
    <name type="scientific">Komagataeibacter medellinensis (strain NBRC 3288 / BCRC 11682 / LMG 1693 / Kondo 51)</name>
    <name type="common">Gluconacetobacter medellinensis</name>
    <dbReference type="NCBI Taxonomy" id="634177"/>
    <lineage>
        <taxon>Bacteria</taxon>
        <taxon>Pseudomonadati</taxon>
        <taxon>Pseudomonadota</taxon>
        <taxon>Alphaproteobacteria</taxon>
        <taxon>Acetobacterales</taxon>
        <taxon>Acetobacteraceae</taxon>
        <taxon>Komagataeibacter</taxon>
    </lineage>
</organism>
<dbReference type="HOGENOM" id="CLU_1045023_0_0_5"/>
<evidence type="ECO:0000313" key="3">
    <source>
        <dbReference type="Proteomes" id="UP000009044"/>
    </source>
</evidence>
<keyword evidence="1" id="KW-1133">Transmembrane helix</keyword>
<keyword evidence="1" id="KW-0472">Membrane</keyword>
<keyword evidence="1" id="KW-0812">Transmembrane</keyword>